<dbReference type="CDD" id="cd22231">
    <property type="entry name" value="RHH_NikR_HicB-like"/>
    <property type="match status" value="1"/>
</dbReference>
<protein>
    <submittedName>
        <fullName evidence="3">Addiction module antitoxin</fullName>
    </submittedName>
</protein>
<dbReference type="PANTHER" id="PTHR36582:SF2">
    <property type="entry name" value="ANTITOXIN PARD"/>
    <property type="match status" value="1"/>
</dbReference>
<dbReference type="STRING" id="1494590.ATN84_04175"/>
<dbReference type="Proteomes" id="UP000070107">
    <property type="component" value="Unassembled WGS sequence"/>
</dbReference>
<reference evidence="3 4" key="1">
    <citation type="submission" date="2015-11" db="EMBL/GenBank/DDBJ databases">
        <title>Draft genome sequence of Paramesorhizobium deserti A-3-E, a strain highly resistant to diverse beta-lactam antibiotics.</title>
        <authorList>
            <person name="Lv R."/>
            <person name="Yang X."/>
            <person name="Fang N."/>
            <person name="Guo J."/>
            <person name="Luo X."/>
            <person name="Peng F."/>
            <person name="Yang R."/>
            <person name="Cui Y."/>
            <person name="Fang C."/>
            <person name="Song Y."/>
        </authorList>
    </citation>
    <scope>NUCLEOTIDE SEQUENCE [LARGE SCALE GENOMIC DNA]</scope>
    <source>
        <strain evidence="3 4">A-3-E</strain>
    </source>
</reference>
<dbReference type="GO" id="GO:0006355">
    <property type="term" value="P:regulation of DNA-templated transcription"/>
    <property type="evidence" value="ECO:0007669"/>
    <property type="project" value="InterPro"/>
</dbReference>
<comment type="caution">
    <text evidence="3">The sequence shown here is derived from an EMBL/GenBank/DDBJ whole genome shotgun (WGS) entry which is preliminary data.</text>
</comment>
<dbReference type="Pfam" id="PF03693">
    <property type="entry name" value="ParD_antitoxin"/>
    <property type="match status" value="1"/>
</dbReference>
<dbReference type="InterPro" id="IPR022789">
    <property type="entry name" value="ParD"/>
</dbReference>
<sequence>MAISADLGKPLEDYVEELVKSGRYRSRSEVLREGIRLVQEREMKARALDALIKEALEDVEAGRTRPAEEVFSELRAELKAMGAKRAG</sequence>
<keyword evidence="4" id="KW-1185">Reference proteome</keyword>
<evidence type="ECO:0000256" key="2">
    <source>
        <dbReference type="ARBA" id="ARBA00022649"/>
    </source>
</evidence>
<dbReference type="InterPro" id="IPR038296">
    <property type="entry name" value="ParD_sf"/>
</dbReference>
<dbReference type="SUPFAM" id="SSF47598">
    <property type="entry name" value="Ribbon-helix-helix"/>
    <property type="match status" value="1"/>
</dbReference>
<organism evidence="3 4">
    <name type="scientific">Paramesorhizobium deserti</name>
    <dbReference type="NCBI Taxonomy" id="1494590"/>
    <lineage>
        <taxon>Bacteria</taxon>
        <taxon>Pseudomonadati</taxon>
        <taxon>Pseudomonadota</taxon>
        <taxon>Alphaproteobacteria</taxon>
        <taxon>Hyphomicrobiales</taxon>
        <taxon>Phyllobacteriaceae</taxon>
        <taxon>Paramesorhizobium</taxon>
    </lineage>
</organism>
<proteinExistence type="inferred from homology"/>
<keyword evidence="2" id="KW-1277">Toxin-antitoxin system</keyword>
<dbReference type="NCBIfam" id="TIGR02606">
    <property type="entry name" value="antidote_CC2985"/>
    <property type="match status" value="1"/>
</dbReference>
<evidence type="ECO:0000313" key="4">
    <source>
        <dbReference type="Proteomes" id="UP000070107"/>
    </source>
</evidence>
<name>A0A135I0J2_9HYPH</name>
<gene>
    <name evidence="3" type="ORF">ATN84_04175</name>
</gene>
<accession>A0A135I0J2</accession>
<dbReference type="OrthoDB" id="9815501at2"/>
<dbReference type="Gene3D" id="6.10.10.120">
    <property type="entry name" value="Antitoxin ParD1-like"/>
    <property type="match status" value="1"/>
</dbReference>
<evidence type="ECO:0000256" key="1">
    <source>
        <dbReference type="ARBA" id="ARBA00008580"/>
    </source>
</evidence>
<dbReference type="EMBL" id="LNTU01000001">
    <property type="protein sequence ID" value="KXF78959.1"/>
    <property type="molecule type" value="Genomic_DNA"/>
</dbReference>
<dbReference type="AlphaFoldDB" id="A0A135I0J2"/>
<dbReference type="InterPro" id="IPR010985">
    <property type="entry name" value="Ribbon_hlx_hlx"/>
</dbReference>
<dbReference type="RefSeq" id="WP_068880229.1">
    <property type="nucleotide sequence ID" value="NZ_LNTU01000001.1"/>
</dbReference>
<evidence type="ECO:0000313" key="3">
    <source>
        <dbReference type="EMBL" id="KXF78959.1"/>
    </source>
</evidence>
<comment type="similarity">
    <text evidence="1">Belongs to the ParD antitoxin family.</text>
</comment>
<dbReference type="PANTHER" id="PTHR36582">
    <property type="entry name" value="ANTITOXIN PARD"/>
    <property type="match status" value="1"/>
</dbReference>